<sequence>LLIFIKSSGFINLSQSCVPIGSHCKIYSAPTIANTYDFKVLFKVAINIKPFFF</sequence>
<dbReference type="AlphaFoldDB" id="A0A382PK22"/>
<dbReference type="EMBL" id="UINC01107611">
    <property type="protein sequence ID" value="SVC73120.1"/>
    <property type="molecule type" value="Genomic_DNA"/>
</dbReference>
<gene>
    <name evidence="1" type="ORF">METZ01_LOCUS325974</name>
</gene>
<feature type="non-terminal residue" evidence="1">
    <location>
        <position position="53"/>
    </location>
</feature>
<name>A0A382PK22_9ZZZZ</name>
<protein>
    <submittedName>
        <fullName evidence="1">Uncharacterized protein</fullName>
    </submittedName>
</protein>
<feature type="non-terminal residue" evidence="1">
    <location>
        <position position="1"/>
    </location>
</feature>
<reference evidence="1" key="1">
    <citation type="submission" date="2018-05" db="EMBL/GenBank/DDBJ databases">
        <authorList>
            <person name="Lanie J.A."/>
            <person name="Ng W.-L."/>
            <person name="Kazmierczak K.M."/>
            <person name="Andrzejewski T.M."/>
            <person name="Davidsen T.M."/>
            <person name="Wayne K.J."/>
            <person name="Tettelin H."/>
            <person name="Glass J.I."/>
            <person name="Rusch D."/>
            <person name="Podicherti R."/>
            <person name="Tsui H.-C.T."/>
            <person name="Winkler M.E."/>
        </authorList>
    </citation>
    <scope>NUCLEOTIDE SEQUENCE</scope>
</reference>
<proteinExistence type="predicted"/>
<evidence type="ECO:0000313" key="1">
    <source>
        <dbReference type="EMBL" id="SVC73120.1"/>
    </source>
</evidence>
<accession>A0A382PK22</accession>
<organism evidence="1">
    <name type="scientific">marine metagenome</name>
    <dbReference type="NCBI Taxonomy" id="408172"/>
    <lineage>
        <taxon>unclassified sequences</taxon>
        <taxon>metagenomes</taxon>
        <taxon>ecological metagenomes</taxon>
    </lineage>
</organism>